<dbReference type="GO" id="GO:0006171">
    <property type="term" value="P:cAMP biosynthetic process"/>
    <property type="evidence" value="ECO:0007669"/>
    <property type="project" value="UniProtKB-KW"/>
</dbReference>
<keyword evidence="7" id="KW-0460">Magnesium</keyword>
<dbReference type="Proteomes" id="UP000037751">
    <property type="component" value="Unassembled WGS sequence"/>
</dbReference>
<evidence type="ECO:0000256" key="11">
    <source>
        <dbReference type="ARBA" id="ARBA00032637"/>
    </source>
</evidence>
<dbReference type="STRING" id="77020.A0A0M9VQL9"/>
<dbReference type="VEuPathDB" id="FungiDB:Malapachy_2441"/>
<dbReference type="Pfam" id="PF00481">
    <property type="entry name" value="PP2C"/>
    <property type="match status" value="1"/>
</dbReference>
<evidence type="ECO:0000259" key="13">
    <source>
        <dbReference type="PROSITE" id="PS50125"/>
    </source>
</evidence>
<dbReference type="PROSITE" id="PS50125">
    <property type="entry name" value="GUANYLATE_CYCLASE_2"/>
    <property type="match status" value="1"/>
</dbReference>
<dbReference type="Pfam" id="PF23010">
    <property type="entry name" value="RA_3"/>
    <property type="match status" value="1"/>
</dbReference>
<feature type="region of interest" description="Disordered" evidence="12">
    <location>
        <begin position="551"/>
        <end position="578"/>
    </location>
</feature>
<feature type="compositionally biased region" description="Basic and acidic residues" evidence="12">
    <location>
        <begin position="75"/>
        <end position="90"/>
    </location>
</feature>
<dbReference type="Pfam" id="PF13855">
    <property type="entry name" value="LRR_8"/>
    <property type="match status" value="4"/>
</dbReference>
<dbReference type="SUPFAM" id="SSF81606">
    <property type="entry name" value="PP2C-like"/>
    <property type="match status" value="1"/>
</dbReference>
<dbReference type="InterPro" id="IPR001932">
    <property type="entry name" value="PPM-type_phosphatase-like_dom"/>
</dbReference>
<dbReference type="PROSITE" id="PS50200">
    <property type="entry name" value="RA"/>
    <property type="match status" value="1"/>
</dbReference>
<feature type="region of interest" description="Disordered" evidence="12">
    <location>
        <begin position="1"/>
        <end position="420"/>
    </location>
</feature>
<feature type="domain" description="PPM-type phosphatase" evidence="15">
    <location>
        <begin position="1339"/>
        <end position="1638"/>
    </location>
</feature>
<reference evidence="16 17" key="1">
    <citation type="submission" date="2015-07" db="EMBL/GenBank/DDBJ databases">
        <title>Draft Genome Sequence of Malassezia furfur CBS1878 and Malassezia pachydermatis CBS1879.</title>
        <authorList>
            <person name="Triana S."/>
            <person name="Ohm R."/>
            <person name="Gonzalez A."/>
            <person name="DeCock H."/>
            <person name="Restrepo S."/>
            <person name="Celis A."/>
        </authorList>
    </citation>
    <scope>NUCLEOTIDE SEQUENCE [LARGE SCALE GENOMIC DNA]</scope>
    <source>
        <strain evidence="16 17">CBS 1879</strain>
    </source>
</reference>
<keyword evidence="9" id="KW-0456">Lyase</keyword>
<accession>A0A0M9VQL9</accession>
<feature type="compositionally biased region" description="Low complexity" evidence="12">
    <location>
        <begin position="246"/>
        <end position="286"/>
    </location>
</feature>
<dbReference type="CDD" id="cd00143">
    <property type="entry name" value="PP2Cc"/>
    <property type="match status" value="1"/>
</dbReference>
<evidence type="ECO:0000256" key="5">
    <source>
        <dbReference type="ARBA" id="ARBA00022723"/>
    </source>
</evidence>
<protein>
    <recommendedName>
        <fullName evidence="3">Adenylate cyclase</fullName>
        <ecNumber evidence="2">4.6.1.1</ecNumber>
    </recommendedName>
    <alternativeName>
        <fullName evidence="10">ATP pyrophosphate-lyase</fullName>
    </alternativeName>
    <alternativeName>
        <fullName evidence="11">Adenylyl cyclase</fullName>
    </alternativeName>
</protein>
<dbReference type="PANTHER" id="PTHR45617">
    <property type="entry name" value="LEUCINE RICH REPEAT FAMILY PROTEIN"/>
    <property type="match status" value="1"/>
</dbReference>
<dbReference type="GO" id="GO:0004016">
    <property type="term" value="F:adenylate cyclase activity"/>
    <property type="evidence" value="ECO:0007669"/>
    <property type="project" value="UniProtKB-EC"/>
</dbReference>
<evidence type="ECO:0000259" key="14">
    <source>
        <dbReference type="PROSITE" id="PS50200"/>
    </source>
</evidence>
<evidence type="ECO:0000259" key="15">
    <source>
        <dbReference type="PROSITE" id="PS51746"/>
    </source>
</evidence>
<evidence type="ECO:0000313" key="17">
    <source>
        <dbReference type="Proteomes" id="UP000037751"/>
    </source>
</evidence>
<sequence length="2071" mass="229388">MSSPSASSPQGIIEAHVRDTKEKDAKLQDTITPWLQDEPVSPTVSGPHTREGNTLRRLNPFQMFRSNSVKNLARPAKDNDDRKSRFRLSDGLHSSPSPKPSVVNPLRRQRRGKVADGATSDLQKAPDMDPLRILTEPLTKRASRDSTASQPPAQPHGVILDTNLDDVSDIVDWSRIPPTESSSRPPSLYSPTSHTPSLVPISPRALSPTNNAGPGGEHAAPSISRAPPGAGAKPATVLVPAPVEPTPASSTASASPVIVPVQPRSTSVKTQPSPQPSPTITQPVPVRSAFVPSRGMHRRTGSLEALFHPRRSHDSERPESRAATAQQRLSSGASDSSTFWHPRSSYHGSEDSSLGQHSAPPPMPMLTEAGTDSPRRFAPGSRPGTPFSIRRTSSPRVFSSGSGQTSRPATPLHPVDPFTGVATTAATSSTWTAPASWAVLHEGAEHDSLIRNIGPENVEEDDAMAWRALAMASEVPYHPTDSERGSITIYEPVVEMDASRDSTPVPTMTTAPTGVASSHDTHGPKKPRFFRRAHWRAESPAGSLYETTFHRHGHQHHHTSHDHAPSPDGSTPQPAAKGGLICVGPVAFGRRGLHTHLPFIKAKPREARDARDTIDALDSAMDPAQAQVQAQSRAPPASLGPRLSDASMIADEAQGKTFLRVYVQDEMYLIISCAVETTTAEISYALSQHTSLPESQGHRLFVYERGTDRPLLPTEHPARLFRRRLVQEGYTEGDGLDTLGKLDMSHLLRFVFRADRVSTLPLPSLQGDETDKHLNLQAMHLTMIPVPVYKYAKWIVSLDLSMNPLTELPRDFVELCTSLRMLRLSVLALKRVPEGVTSIKTLTHLDVSSNRIVDLDHVALHELPELRMIRATNNRLSSVPTYIAMMSSLQSINLSNNRLDTFPARLCAIPHLRDLDLSFNTINQIPPEIGQLKELERLLLAGNSIRRLPAEMQSLQELRVLDVRYTTLHSLQDVLHLPRLERVLADHNYITSIDSPVSSSLSVLHMAHNPLSRAALSVMAASRLTQLDLSFANLVSINETLLGAVPSLTRLVLDHNQLASLPRLDIVSQLQYLSCAGNAIGFLPETIGTLSKLQHLDLHNNNIRTLPSSLWCCKSLISLNVSSNLLEKWPRAEDPSEAPLQYSLMYLRLADNRLGDDVFHHIALLHELEVLNLSMNEIYDIPPGTLSPLAELHELYLSSNYLSALPSDDLERLTKLCILYLNDNKMQSLPAELGRLQQLRAIDVGSNMLKYNIANWHYEWNWNANLELRYLNLSGNQRFEIRPKLAEIDGRERNLADFNRLRHLRLLGLMEVTMTHQPLPDESDHRRVRTTLAHVNAMPYGMADSIGRHDAIHIFDLVLPQYGGNENEALLGLVQGHSSSPFAATHIARFLTHYAPEVLQEELVPLQSNYEGTDVVPTAMRRMFLRLNRMYAEHVLHRHSAHTASLKSSHASSSSSTPDSHHTQEIFWGWGQGASPDTLLWQANASALFAYLKGHMLYIANVGDVIGVLSRAGGMVKVLGTKHEPLDRDETHRIRAAEGWVSHRNMVNDRMNVARAFGHFHLSPVITACPSVLSLPLTDADEFVIIANEELWKHMSYQMAVDIARMDRQDPRLAAQKLRDTALAYGASEYISVMVLTVGGLFHEHLNAHAQVQHAWQRGGIESVKKIHRRGRTDTDSTLARLDREVLPPIGQVALVFTDIKSSTLLWESNPSMQAAIRLHNLLLRRQLRSIGGYEVKTEGDAFMVSFESVSAALLWCFSVQLRLLNVDWPQEILDTEQAHPVFGDDGSLLYRGLSVRMGIHWGWPVCEVDPVNNRMDYFGPMVNRAARISGAADGGQILASQDVVQELERLFTKYGPTDDLPSEVGSEAPTNASTPREVVLLRRMGLGIISMGERRLKGIETPEKLFLLHPKLLAGRYAHLAGVRRGGETLQVYEPTRELVELNQIKQLGYLCMRLESLTNNKCFPGIDPNDPWSELVAKDLKLPRTRVPVPAEERTALVERVVHEAPDLCIMADREDATDAELVPVLIQLITRIRNSVRSLALDFARQSIGGPHADEAMKLLFDDMDLDT</sequence>
<feature type="region of interest" description="Disordered" evidence="12">
    <location>
        <begin position="621"/>
        <end position="641"/>
    </location>
</feature>
<evidence type="ECO:0000256" key="1">
    <source>
        <dbReference type="ARBA" id="ARBA00005381"/>
    </source>
</evidence>
<dbReference type="EC" id="4.6.1.1" evidence="2"/>
<feature type="compositionally biased region" description="Polar residues" evidence="12">
    <location>
        <begin position="323"/>
        <end position="339"/>
    </location>
</feature>
<dbReference type="SMART" id="SM00044">
    <property type="entry name" value="CYCc"/>
    <property type="match status" value="1"/>
</dbReference>
<feature type="compositionally biased region" description="Polar residues" evidence="12">
    <location>
        <begin position="1"/>
        <end position="10"/>
    </location>
</feature>
<dbReference type="Gene3D" id="3.80.10.10">
    <property type="entry name" value="Ribonuclease Inhibitor"/>
    <property type="match status" value="4"/>
</dbReference>
<keyword evidence="5" id="KW-0479">Metal-binding</keyword>
<dbReference type="InterPro" id="IPR032675">
    <property type="entry name" value="LRR_dom_sf"/>
</dbReference>
<dbReference type="OrthoDB" id="2021138at2759"/>
<dbReference type="Pfam" id="PF00211">
    <property type="entry name" value="Guanylate_cyc"/>
    <property type="match status" value="1"/>
</dbReference>
<dbReference type="EMBL" id="LGAV01000002">
    <property type="protein sequence ID" value="KOS15692.1"/>
    <property type="molecule type" value="Genomic_DNA"/>
</dbReference>
<name>A0A0M9VQL9_9BASI</name>
<evidence type="ECO:0000256" key="2">
    <source>
        <dbReference type="ARBA" id="ARBA00012201"/>
    </source>
</evidence>
<dbReference type="SUPFAM" id="SSF52058">
    <property type="entry name" value="L domain-like"/>
    <property type="match status" value="2"/>
</dbReference>
<dbReference type="InterPro" id="IPR036457">
    <property type="entry name" value="PPM-type-like_dom_sf"/>
</dbReference>
<gene>
    <name evidence="16" type="ORF">Malapachy_2441</name>
</gene>
<dbReference type="InterPro" id="IPR000159">
    <property type="entry name" value="RA_dom"/>
</dbReference>
<dbReference type="RefSeq" id="XP_017993324.1">
    <property type="nucleotide sequence ID" value="XM_018136930.1"/>
</dbReference>
<dbReference type="SMART" id="SM00369">
    <property type="entry name" value="LRR_TYP"/>
    <property type="match status" value="11"/>
</dbReference>
<dbReference type="PROSITE" id="PS51450">
    <property type="entry name" value="LRR"/>
    <property type="match status" value="5"/>
</dbReference>
<evidence type="ECO:0000256" key="3">
    <source>
        <dbReference type="ARBA" id="ARBA00021420"/>
    </source>
</evidence>
<evidence type="ECO:0000256" key="12">
    <source>
        <dbReference type="SAM" id="MobiDB-lite"/>
    </source>
</evidence>
<dbReference type="PROSITE" id="PS51746">
    <property type="entry name" value="PPM_2"/>
    <property type="match status" value="1"/>
</dbReference>
<dbReference type="PANTHER" id="PTHR45617:SF181">
    <property type="entry name" value="LP04042P"/>
    <property type="match status" value="1"/>
</dbReference>
<dbReference type="GO" id="GO:0046872">
    <property type="term" value="F:metal ion binding"/>
    <property type="evidence" value="ECO:0007669"/>
    <property type="project" value="UniProtKB-KW"/>
</dbReference>
<dbReference type="InterPro" id="IPR029787">
    <property type="entry name" value="Nucleotide_cyclase"/>
</dbReference>
<evidence type="ECO:0000256" key="7">
    <source>
        <dbReference type="ARBA" id="ARBA00022842"/>
    </source>
</evidence>
<dbReference type="SMART" id="SM00364">
    <property type="entry name" value="LRR_BAC"/>
    <property type="match status" value="8"/>
</dbReference>
<dbReference type="InterPro" id="IPR001054">
    <property type="entry name" value="A/G_cyclase"/>
</dbReference>
<feature type="domain" description="Guanylate cyclase" evidence="13">
    <location>
        <begin position="1694"/>
        <end position="1830"/>
    </location>
</feature>
<organism evidence="16 17">
    <name type="scientific">Malassezia pachydermatis</name>
    <dbReference type="NCBI Taxonomy" id="77020"/>
    <lineage>
        <taxon>Eukaryota</taxon>
        <taxon>Fungi</taxon>
        <taxon>Dikarya</taxon>
        <taxon>Basidiomycota</taxon>
        <taxon>Ustilaginomycotina</taxon>
        <taxon>Malasseziomycetes</taxon>
        <taxon>Malasseziales</taxon>
        <taxon>Malasseziaceae</taxon>
        <taxon>Malassezia</taxon>
    </lineage>
</organism>
<keyword evidence="4" id="KW-0433">Leucine-rich repeat</keyword>
<evidence type="ECO:0000256" key="9">
    <source>
        <dbReference type="ARBA" id="ARBA00023239"/>
    </source>
</evidence>
<dbReference type="Gene3D" id="3.30.70.1230">
    <property type="entry name" value="Nucleotide cyclase"/>
    <property type="match status" value="1"/>
</dbReference>
<evidence type="ECO:0000313" key="16">
    <source>
        <dbReference type="EMBL" id="KOS15692.1"/>
    </source>
</evidence>
<evidence type="ECO:0000256" key="6">
    <source>
        <dbReference type="ARBA" id="ARBA00022737"/>
    </source>
</evidence>
<dbReference type="Gene3D" id="3.60.40.10">
    <property type="entry name" value="PPM-type phosphatase domain"/>
    <property type="match status" value="1"/>
</dbReference>
<keyword evidence="6" id="KW-0677">Repeat</keyword>
<dbReference type="InterPro" id="IPR003591">
    <property type="entry name" value="Leu-rich_rpt_typical-subtyp"/>
</dbReference>
<dbReference type="GO" id="GO:0035556">
    <property type="term" value="P:intracellular signal transduction"/>
    <property type="evidence" value="ECO:0007669"/>
    <property type="project" value="InterPro"/>
</dbReference>
<feature type="domain" description="Ras-associating" evidence="14">
    <location>
        <begin position="655"/>
        <end position="757"/>
    </location>
</feature>
<keyword evidence="17" id="KW-1185">Reference proteome</keyword>
<feature type="compositionally biased region" description="Low complexity" evidence="12">
    <location>
        <begin position="94"/>
        <end position="105"/>
    </location>
</feature>
<dbReference type="InterPro" id="IPR055071">
    <property type="entry name" value="RA_PHLPP-like"/>
</dbReference>
<comment type="caution">
    <text evidence="16">The sequence shown here is derived from an EMBL/GenBank/DDBJ whole genome shotgun (WGS) entry which is preliminary data.</text>
</comment>
<feature type="compositionally biased region" description="Basic residues" evidence="12">
    <location>
        <begin position="551"/>
        <end position="560"/>
    </location>
</feature>
<feature type="compositionally biased region" description="Polar residues" evidence="12">
    <location>
        <begin position="390"/>
        <end position="408"/>
    </location>
</feature>
<keyword evidence="8" id="KW-0115">cAMP biosynthesis</keyword>
<dbReference type="GeneID" id="28728805"/>
<feature type="compositionally biased region" description="Basic and acidic residues" evidence="12">
    <location>
        <begin position="15"/>
        <end position="27"/>
    </location>
</feature>
<proteinExistence type="inferred from homology"/>
<evidence type="ECO:0000256" key="4">
    <source>
        <dbReference type="ARBA" id="ARBA00022614"/>
    </source>
</evidence>
<dbReference type="CDD" id="cd07302">
    <property type="entry name" value="CHD"/>
    <property type="match status" value="1"/>
</dbReference>
<evidence type="ECO:0000256" key="10">
    <source>
        <dbReference type="ARBA" id="ARBA00032597"/>
    </source>
</evidence>
<dbReference type="SUPFAM" id="SSF55073">
    <property type="entry name" value="Nucleotide cyclase"/>
    <property type="match status" value="1"/>
</dbReference>
<dbReference type="SMART" id="SM00332">
    <property type="entry name" value="PP2Cc"/>
    <property type="match status" value="1"/>
</dbReference>
<comment type="similarity">
    <text evidence="1">Belongs to the adenylyl cyclase class-3 family.</text>
</comment>
<evidence type="ECO:0000256" key="8">
    <source>
        <dbReference type="ARBA" id="ARBA00022998"/>
    </source>
</evidence>
<feature type="compositionally biased region" description="Polar residues" evidence="12">
    <location>
        <begin position="179"/>
        <end position="196"/>
    </location>
</feature>
<dbReference type="InterPro" id="IPR001611">
    <property type="entry name" value="Leu-rich_rpt"/>
</dbReference>